<dbReference type="SUPFAM" id="SSF56784">
    <property type="entry name" value="HAD-like"/>
    <property type="match status" value="1"/>
</dbReference>
<reference evidence="3 4" key="1">
    <citation type="submission" date="2023-03" db="EMBL/GenBank/DDBJ databases">
        <title>Draft genome sequence of the bacteria which degrade cell wall of Tricholomamatutake.</title>
        <authorList>
            <person name="Konishi Y."/>
            <person name="Fukuta Y."/>
            <person name="Shirasaka N."/>
        </authorList>
    </citation>
    <scope>NUCLEOTIDE SEQUENCE [LARGE SCALE GENOMIC DNA]</scope>
    <source>
        <strain evidence="4">mu1</strain>
    </source>
</reference>
<keyword evidence="2" id="KW-0378">Hydrolase</keyword>
<evidence type="ECO:0000256" key="1">
    <source>
        <dbReference type="ARBA" id="ARBA00023270"/>
    </source>
</evidence>
<dbReference type="InterPro" id="IPR023214">
    <property type="entry name" value="HAD_sf"/>
</dbReference>
<evidence type="ECO:0000256" key="2">
    <source>
        <dbReference type="HAMAP-Rule" id="MF_01375"/>
    </source>
</evidence>
<keyword evidence="4" id="KW-1185">Reference proteome</keyword>
<dbReference type="NCBIfam" id="TIGR01422">
    <property type="entry name" value="phosphonatase"/>
    <property type="match status" value="1"/>
</dbReference>
<dbReference type="InterPro" id="IPR006323">
    <property type="entry name" value="Phosphonoacetald_hydro"/>
</dbReference>
<comment type="subunit">
    <text evidence="2">Homodimer.</text>
</comment>
<dbReference type="RefSeq" id="WP_284240246.1">
    <property type="nucleotide sequence ID" value="NZ_BSSQ01000015.1"/>
</dbReference>
<dbReference type="PANTHER" id="PTHR43434">
    <property type="entry name" value="PHOSPHOGLYCOLATE PHOSPHATASE"/>
    <property type="match status" value="1"/>
</dbReference>
<comment type="caution">
    <text evidence="3">The sequence shown here is derived from an EMBL/GenBank/DDBJ whole genome shotgun (WGS) entry which is preliminary data.</text>
</comment>
<dbReference type="InterPro" id="IPR050155">
    <property type="entry name" value="HAD-like_hydrolase_sf"/>
</dbReference>
<dbReference type="Proteomes" id="UP001157114">
    <property type="component" value="Unassembled WGS sequence"/>
</dbReference>
<name>A0ABQ6GG55_9BACL</name>
<comment type="catalytic activity">
    <reaction evidence="2">
        <text>phosphonoacetaldehyde + H2O = acetaldehyde + phosphate + H(+)</text>
        <dbReference type="Rhea" id="RHEA:18905"/>
        <dbReference type="ChEBI" id="CHEBI:15343"/>
        <dbReference type="ChEBI" id="CHEBI:15377"/>
        <dbReference type="ChEBI" id="CHEBI:15378"/>
        <dbReference type="ChEBI" id="CHEBI:43474"/>
        <dbReference type="ChEBI" id="CHEBI:58383"/>
        <dbReference type="EC" id="3.11.1.1"/>
    </reaction>
</comment>
<comment type="cofactor">
    <cofactor evidence="2">
        <name>Mg(2+)</name>
        <dbReference type="ChEBI" id="CHEBI:18420"/>
    </cofactor>
    <text evidence="2">Binds 1 Mg(2+) ion per subunit.</text>
</comment>
<dbReference type="EMBL" id="BSSQ01000015">
    <property type="protein sequence ID" value="GLX69465.1"/>
    <property type="molecule type" value="Genomic_DNA"/>
</dbReference>
<keyword evidence="2" id="KW-0479">Metal-binding</keyword>
<evidence type="ECO:0000313" key="4">
    <source>
        <dbReference type="Proteomes" id="UP001157114"/>
    </source>
</evidence>
<feature type="binding site" evidence="2">
    <location>
        <position position="10"/>
    </location>
    <ligand>
        <name>Mg(2+)</name>
        <dbReference type="ChEBI" id="CHEBI:18420"/>
    </ligand>
</feature>
<dbReference type="CDD" id="cd02586">
    <property type="entry name" value="HAD_PHN"/>
    <property type="match status" value="1"/>
</dbReference>
<dbReference type="Gene3D" id="3.40.50.1000">
    <property type="entry name" value="HAD superfamily/HAD-like"/>
    <property type="match status" value="1"/>
</dbReference>
<keyword evidence="2" id="KW-0460">Magnesium</keyword>
<comment type="similarity">
    <text evidence="2">Belongs to the HAD-like hydrolase superfamily. PhnX family.</text>
</comment>
<dbReference type="SFLD" id="SFLDG01129">
    <property type="entry name" value="C1.5:_HAD__Beta-PGM__Phosphata"/>
    <property type="match status" value="1"/>
</dbReference>
<dbReference type="InterPro" id="IPR036412">
    <property type="entry name" value="HAD-like_sf"/>
</dbReference>
<comment type="function">
    <text evidence="2">Involved in phosphonate degradation.</text>
</comment>
<dbReference type="InterPro" id="IPR023198">
    <property type="entry name" value="PGP-like_dom2"/>
</dbReference>
<dbReference type="HAMAP" id="MF_01375">
    <property type="entry name" value="PhnX"/>
    <property type="match status" value="1"/>
</dbReference>
<feature type="binding site" evidence="2">
    <location>
        <position position="182"/>
    </location>
    <ligand>
        <name>Mg(2+)</name>
        <dbReference type="ChEBI" id="CHEBI:18420"/>
    </ligand>
</feature>
<gene>
    <name evidence="2" type="primary">phnX</name>
    <name evidence="3" type="ORF">MU1_38100</name>
</gene>
<sequence>MIKAVMLDWAGTMVDFGCFAPLNVFVEVFARKGVQVTVEEARQPMGMLKRDHIAAMCQMERIAGLWQGLYGNKPSEDDIDALYADFEPLLFSTLKDYATPVPGAVELAGRLRSQGIAIGSTTGYTRAMMDVVCKGAKEQGYEPDSLVTPDEAAAGRPYPWMIYRNAEMLGVYPMHQIVKAGDTVSDMLEGVNAGCWTVGVILGSSELGMTEEEVAACEETELTARKEAVAARLQAAGAHYVIDRIGDLDQVIALLNDRLEKGERP</sequence>
<keyword evidence="1 2" id="KW-0704">Schiff base</keyword>
<dbReference type="SFLD" id="SFLDG01135">
    <property type="entry name" value="C1.5.6:_HAD__Beta-PGM__Phospha"/>
    <property type="match status" value="1"/>
</dbReference>
<feature type="binding site" evidence="2">
    <location>
        <position position="8"/>
    </location>
    <ligand>
        <name>Mg(2+)</name>
        <dbReference type="ChEBI" id="CHEBI:18420"/>
    </ligand>
</feature>
<dbReference type="EC" id="3.11.1.1" evidence="2"/>
<dbReference type="Pfam" id="PF00702">
    <property type="entry name" value="Hydrolase"/>
    <property type="match status" value="1"/>
</dbReference>
<feature type="active site" description="Schiff-base intermediate with substrate" evidence="2">
    <location>
        <position position="49"/>
    </location>
</feature>
<protein>
    <recommendedName>
        <fullName evidence="2">Phosphonoacetaldehyde hydrolase</fullName>
        <shortName evidence="2">Phosphonatase</shortName>
        <ecNumber evidence="2">3.11.1.1</ecNumber>
    </recommendedName>
    <alternativeName>
        <fullName evidence="2">Phosphonoacetaldehyde phosphonohydrolase</fullName>
    </alternativeName>
</protein>
<organism evidence="3 4">
    <name type="scientific">Paenibacillus glycanilyticus</name>
    <dbReference type="NCBI Taxonomy" id="126569"/>
    <lineage>
        <taxon>Bacteria</taxon>
        <taxon>Bacillati</taxon>
        <taxon>Bacillota</taxon>
        <taxon>Bacilli</taxon>
        <taxon>Bacillales</taxon>
        <taxon>Paenibacillaceae</taxon>
        <taxon>Paenibacillus</taxon>
    </lineage>
</organism>
<dbReference type="Gene3D" id="1.10.150.240">
    <property type="entry name" value="Putative phosphatase, domain 2"/>
    <property type="match status" value="1"/>
</dbReference>
<dbReference type="PANTHER" id="PTHR43434:SF19">
    <property type="entry name" value="PHOSPHONOACETALDEHYDE HYDROLASE"/>
    <property type="match status" value="1"/>
</dbReference>
<feature type="active site" description="Nucleophile" evidence="2">
    <location>
        <position position="8"/>
    </location>
</feature>
<evidence type="ECO:0000313" key="3">
    <source>
        <dbReference type="EMBL" id="GLX69465.1"/>
    </source>
</evidence>
<proteinExistence type="inferred from homology"/>
<dbReference type="SFLD" id="SFLDS00003">
    <property type="entry name" value="Haloacid_Dehalogenase"/>
    <property type="match status" value="1"/>
</dbReference>
<accession>A0ABQ6GG55</accession>